<sequence>MSFSSRSSRSSRGNHYRNGNNGSNHYKKKGIFGKLFEGIGSRSSSNRNYNNNNNYENQNQYSNNNDLPLHTNQTPNQNAINCSKCNSPIPAGSKFCLQCGEKVMEVLFCKNCGEKLPPNAKFCLKCGKAINS</sequence>
<accession>A0ABU7UHB5</accession>
<proteinExistence type="predicted"/>
<feature type="region of interest" description="Disordered" evidence="1">
    <location>
        <begin position="41"/>
        <end position="73"/>
    </location>
</feature>
<evidence type="ECO:0000313" key="4">
    <source>
        <dbReference type="Proteomes" id="UP001498469"/>
    </source>
</evidence>
<dbReference type="InterPro" id="IPR025874">
    <property type="entry name" value="DZR"/>
</dbReference>
<reference evidence="3 4" key="1">
    <citation type="submission" date="2023-11" db="EMBL/GenBank/DDBJ databases">
        <title>Draft genome sequence of a psychrophilic Clostridium strain from permafrost water brine.</title>
        <authorList>
            <person name="Shcherbakova V.A."/>
            <person name="Trubitsyn V.E."/>
            <person name="Zakharyuk A.G."/>
        </authorList>
    </citation>
    <scope>NUCLEOTIDE SEQUENCE [LARGE SCALE GENOMIC DNA]</scope>
    <source>
        <strain evidence="3 4">14F</strain>
    </source>
</reference>
<gene>
    <name evidence="3" type="ORF">SJI18_00540</name>
</gene>
<name>A0ABU7UHB5_9CLOT</name>
<dbReference type="RefSeq" id="WP_216247332.1">
    <property type="nucleotide sequence ID" value="NZ_JAZHFS010000001.1"/>
</dbReference>
<evidence type="ECO:0000256" key="1">
    <source>
        <dbReference type="SAM" id="MobiDB-lite"/>
    </source>
</evidence>
<evidence type="ECO:0000313" key="3">
    <source>
        <dbReference type="EMBL" id="MEF2110792.1"/>
    </source>
</evidence>
<feature type="domain" description="DZANK-type" evidence="2">
    <location>
        <begin position="82"/>
        <end position="127"/>
    </location>
</feature>
<dbReference type="EMBL" id="JAZHFS010000001">
    <property type="protein sequence ID" value="MEF2110792.1"/>
    <property type="molecule type" value="Genomic_DNA"/>
</dbReference>
<feature type="compositionally biased region" description="Low complexity" evidence="1">
    <location>
        <begin position="1"/>
        <end position="24"/>
    </location>
</feature>
<dbReference type="Pfam" id="PF12773">
    <property type="entry name" value="DZR"/>
    <property type="match status" value="1"/>
</dbReference>
<feature type="region of interest" description="Disordered" evidence="1">
    <location>
        <begin position="1"/>
        <end position="28"/>
    </location>
</feature>
<protein>
    <submittedName>
        <fullName evidence="3">Zinc ribbon domain-containing protein</fullName>
    </submittedName>
</protein>
<evidence type="ECO:0000259" key="2">
    <source>
        <dbReference type="Pfam" id="PF12773"/>
    </source>
</evidence>
<feature type="compositionally biased region" description="Low complexity" evidence="1">
    <location>
        <begin position="41"/>
        <end position="65"/>
    </location>
</feature>
<keyword evidence="4" id="KW-1185">Reference proteome</keyword>
<dbReference type="Proteomes" id="UP001498469">
    <property type="component" value="Unassembled WGS sequence"/>
</dbReference>
<organism evidence="3 4">
    <name type="scientific">Clostridium frigoriphilum</name>
    <dbReference type="NCBI Taxonomy" id="443253"/>
    <lineage>
        <taxon>Bacteria</taxon>
        <taxon>Bacillati</taxon>
        <taxon>Bacillota</taxon>
        <taxon>Clostridia</taxon>
        <taxon>Eubacteriales</taxon>
        <taxon>Clostridiaceae</taxon>
        <taxon>Clostridium</taxon>
    </lineage>
</organism>
<comment type="caution">
    <text evidence="3">The sequence shown here is derived from an EMBL/GenBank/DDBJ whole genome shotgun (WGS) entry which is preliminary data.</text>
</comment>